<dbReference type="PANTHER" id="PTHR30469">
    <property type="entry name" value="MULTIDRUG RESISTANCE PROTEIN MDTA"/>
    <property type="match status" value="1"/>
</dbReference>
<evidence type="ECO:0000259" key="4">
    <source>
        <dbReference type="Pfam" id="PF25975"/>
    </source>
</evidence>
<dbReference type="NCBIfam" id="TIGR01730">
    <property type="entry name" value="RND_mfp"/>
    <property type="match status" value="1"/>
</dbReference>
<proteinExistence type="inferred from homology"/>
<dbReference type="InterPro" id="IPR058625">
    <property type="entry name" value="MdtA-like_BSH"/>
</dbReference>
<dbReference type="EMBL" id="CP032869">
    <property type="protein sequence ID" value="AYL98694.1"/>
    <property type="molecule type" value="Genomic_DNA"/>
</dbReference>
<dbReference type="AlphaFoldDB" id="A0A494VUN0"/>
<evidence type="ECO:0000313" key="5">
    <source>
        <dbReference type="EMBL" id="AYL98694.1"/>
    </source>
</evidence>
<reference evidence="5 6" key="1">
    <citation type="submission" date="2018-10" db="EMBL/GenBank/DDBJ databases">
        <title>Genome sequencing of Mucilaginibacter sp. HYN0043.</title>
        <authorList>
            <person name="Kim M."/>
            <person name="Yi H."/>
        </authorList>
    </citation>
    <scope>NUCLEOTIDE SEQUENCE [LARGE SCALE GENOMIC DNA]</scope>
    <source>
        <strain evidence="5 6">HYN0043</strain>
    </source>
</reference>
<keyword evidence="6" id="KW-1185">Reference proteome</keyword>
<organism evidence="5 6">
    <name type="scientific">Mucilaginibacter celer</name>
    <dbReference type="NCBI Taxonomy" id="2305508"/>
    <lineage>
        <taxon>Bacteria</taxon>
        <taxon>Pseudomonadati</taxon>
        <taxon>Bacteroidota</taxon>
        <taxon>Sphingobacteriia</taxon>
        <taxon>Sphingobacteriales</taxon>
        <taxon>Sphingobacteriaceae</taxon>
        <taxon>Mucilaginibacter</taxon>
    </lineage>
</organism>
<dbReference type="Gene3D" id="2.40.30.170">
    <property type="match status" value="1"/>
</dbReference>
<dbReference type="OrthoDB" id="9809068at2"/>
<dbReference type="KEGG" id="muh:HYN43_026980"/>
<dbReference type="RefSeq" id="WP_119406966.1">
    <property type="nucleotide sequence ID" value="NZ_CP032869.1"/>
</dbReference>
<dbReference type="GO" id="GO:1990281">
    <property type="term" value="C:efflux pump complex"/>
    <property type="evidence" value="ECO:0007669"/>
    <property type="project" value="TreeGrafter"/>
</dbReference>
<evidence type="ECO:0000313" key="6">
    <source>
        <dbReference type="Proteomes" id="UP000270046"/>
    </source>
</evidence>
<comment type="similarity">
    <text evidence="1">Belongs to the membrane fusion protein (MFP) (TC 8.A.1) family.</text>
</comment>
<evidence type="ECO:0000256" key="2">
    <source>
        <dbReference type="SAM" id="MobiDB-lite"/>
    </source>
</evidence>
<gene>
    <name evidence="5" type="ORF">HYN43_026980</name>
</gene>
<dbReference type="InterPro" id="IPR006143">
    <property type="entry name" value="RND_pump_MFP"/>
</dbReference>
<dbReference type="Gene3D" id="2.40.420.20">
    <property type="match status" value="1"/>
</dbReference>
<dbReference type="Proteomes" id="UP000270046">
    <property type="component" value="Chromosome"/>
</dbReference>
<dbReference type="GO" id="GO:0015562">
    <property type="term" value="F:efflux transmembrane transporter activity"/>
    <property type="evidence" value="ECO:0007669"/>
    <property type="project" value="TreeGrafter"/>
</dbReference>
<dbReference type="Pfam" id="PF25975">
    <property type="entry name" value="CzcB_C"/>
    <property type="match status" value="1"/>
</dbReference>
<protein>
    <submittedName>
        <fullName evidence="5">Efflux RND transporter periplasmic adaptor subunit</fullName>
    </submittedName>
</protein>
<sequence length="446" mass="47806">MGKTTKYILIGLGALIVLLIVAKVTGLIGKPALTQVAVEKAETRMINETVSASGKIKPHVEVKISPEVSGEVVELPIKEGDVVKKGQLLCKIRPDILQSGYDRAVASYNTQKASVGNTSQMLKQAEATYNNQVGIYKRSKELYDNKVLTVSEFENAKAAYENAKAALEAAKQNVVGSQYGLAQSQASVKEAQDNLAKTTIYSPVDGVVSKLSIEKGERVLGTQQFAGTEIMTISDLSKMDVNVDVNENDINRISLGDSSKIEIDAFLGKKFTGVVTEIGSSANVVGTSADQVTNFTVKVRINPESYIALLKKTADNPSPFRPGLTATVDISTNSAKALSVPIQSVTTREEKKQNDGPPKADDDKSKPQISPVAKEYVFVLNAGKLKQVQVTTGIQDDSYIQVLSGLKGGEEVVSGPFSAISKTLSDGQMVEKVDKSKLFSAENNKQ</sequence>
<feature type="compositionally biased region" description="Basic and acidic residues" evidence="2">
    <location>
        <begin position="347"/>
        <end position="366"/>
    </location>
</feature>
<feature type="region of interest" description="Disordered" evidence="2">
    <location>
        <begin position="341"/>
        <end position="368"/>
    </location>
</feature>
<dbReference type="Gene3D" id="2.40.50.100">
    <property type="match status" value="2"/>
</dbReference>
<dbReference type="PANTHER" id="PTHR30469:SF33">
    <property type="entry name" value="SLR1207 PROTEIN"/>
    <property type="match status" value="1"/>
</dbReference>
<evidence type="ECO:0000256" key="1">
    <source>
        <dbReference type="ARBA" id="ARBA00009477"/>
    </source>
</evidence>
<feature type="domain" description="Multidrug resistance protein MdtA-like barrel-sandwich hybrid" evidence="3">
    <location>
        <begin position="62"/>
        <end position="224"/>
    </location>
</feature>
<dbReference type="InterPro" id="IPR058649">
    <property type="entry name" value="CzcB_C"/>
</dbReference>
<evidence type="ECO:0000259" key="3">
    <source>
        <dbReference type="Pfam" id="PF25917"/>
    </source>
</evidence>
<feature type="domain" description="CzcB-like C-terminal circularly permuted SH3-like" evidence="4">
    <location>
        <begin position="374"/>
        <end position="414"/>
    </location>
</feature>
<name>A0A494VUN0_9SPHI</name>
<accession>A0A494VUN0</accession>
<dbReference type="SUPFAM" id="SSF111369">
    <property type="entry name" value="HlyD-like secretion proteins"/>
    <property type="match status" value="2"/>
</dbReference>
<dbReference type="Pfam" id="PF25917">
    <property type="entry name" value="BSH_RND"/>
    <property type="match status" value="1"/>
</dbReference>